<dbReference type="PANTHER" id="PTHR47510">
    <property type="entry name" value="REVERSE TRANSCRIPTASE DOMAIN-CONTAINING PROTEIN"/>
    <property type="match status" value="1"/>
</dbReference>
<evidence type="ECO:0000313" key="2">
    <source>
        <dbReference type="Proteomes" id="UP000324222"/>
    </source>
</evidence>
<dbReference type="PANTHER" id="PTHR47510:SF3">
    <property type="entry name" value="ENDO_EXONUCLEASE_PHOSPHATASE DOMAIN-CONTAINING PROTEIN"/>
    <property type="match status" value="1"/>
</dbReference>
<protein>
    <submittedName>
        <fullName evidence="1">Uncharacterized protein</fullName>
    </submittedName>
</protein>
<sequence>MTDLSQHYQYPEPQAPIGRSTHLSILWSPTPTSSVHHTTVTKTHRPMLDSAMREFGQLVTHHSRTEVLQVENVHTKWHNFVATTSEAFNRYFPAKRVTLHPSDAPWMTPSVKRPIRQRNWAFHSYPVQYFQETKEQSDTEKLRPRRQVIIQTKFTNSNSATRDSDMIRLRLCVVYKSSPLALFPVPHTSPLTQRRTR</sequence>
<evidence type="ECO:0000313" key="1">
    <source>
        <dbReference type="EMBL" id="MPC40782.1"/>
    </source>
</evidence>
<proteinExistence type="predicted"/>
<dbReference type="AlphaFoldDB" id="A0A5B7F2M8"/>
<accession>A0A5B7F2M8</accession>
<dbReference type="EMBL" id="VSRR010004810">
    <property type="protein sequence ID" value="MPC40782.1"/>
    <property type="molecule type" value="Genomic_DNA"/>
</dbReference>
<gene>
    <name evidence="1" type="ORF">E2C01_034350</name>
</gene>
<name>A0A5B7F2M8_PORTR</name>
<organism evidence="1 2">
    <name type="scientific">Portunus trituberculatus</name>
    <name type="common">Swimming crab</name>
    <name type="synonym">Neptunus trituberculatus</name>
    <dbReference type="NCBI Taxonomy" id="210409"/>
    <lineage>
        <taxon>Eukaryota</taxon>
        <taxon>Metazoa</taxon>
        <taxon>Ecdysozoa</taxon>
        <taxon>Arthropoda</taxon>
        <taxon>Crustacea</taxon>
        <taxon>Multicrustacea</taxon>
        <taxon>Malacostraca</taxon>
        <taxon>Eumalacostraca</taxon>
        <taxon>Eucarida</taxon>
        <taxon>Decapoda</taxon>
        <taxon>Pleocyemata</taxon>
        <taxon>Brachyura</taxon>
        <taxon>Eubrachyura</taxon>
        <taxon>Portunoidea</taxon>
        <taxon>Portunidae</taxon>
        <taxon>Portuninae</taxon>
        <taxon>Portunus</taxon>
    </lineage>
</organism>
<reference evidence="1 2" key="1">
    <citation type="submission" date="2019-05" db="EMBL/GenBank/DDBJ databases">
        <title>Another draft genome of Portunus trituberculatus and its Hox gene families provides insights of decapod evolution.</title>
        <authorList>
            <person name="Jeong J.-H."/>
            <person name="Song I."/>
            <person name="Kim S."/>
            <person name="Choi T."/>
            <person name="Kim D."/>
            <person name="Ryu S."/>
            <person name="Kim W."/>
        </authorList>
    </citation>
    <scope>NUCLEOTIDE SEQUENCE [LARGE SCALE GENOMIC DNA]</scope>
    <source>
        <tissue evidence="1">Muscle</tissue>
    </source>
</reference>
<keyword evidence="2" id="KW-1185">Reference proteome</keyword>
<dbReference type="Proteomes" id="UP000324222">
    <property type="component" value="Unassembled WGS sequence"/>
</dbReference>
<comment type="caution">
    <text evidence="1">The sequence shown here is derived from an EMBL/GenBank/DDBJ whole genome shotgun (WGS) entry which is preliminary data.</text>
</comment>